<dbReference type="Pfam" id="PF00106">
    <property type="entry name" value="adh_short"/>
    <property type="match status" value="1"/>
</dbReference>
<dbReference type="EMBL" id="CP101508">
    <property type="protein sequence ID" value="UTV28933.1"/>
    <property type="molecule type" value="Genomic_DNA"/>
</dbReference>
<dbReference type="PROSITE" id="PS00061">
    <property type="entry name" value="ADH_SHORT"/>
    <property type="match status" value="1"/>
</dbReference>
<name>A0ABY5GKT1_9GAMM</name>
<dbReference type="InterPro" id="IPR020904">
    <property type="entry name" value="Sc_DH/Rdtase_CS"/>
</dbReference>
<accession>A0ABY5GKT1</accession>
<dbReference type="PANTHER" id="PTHR42808:SF3">
    <property type="entry name" value="HYDROXYSTEROID DEHYDROGENASE-LIKE PROTEIN 2"/>
    <property type="match status" value="1"/>
</dbReference>
<dbReference type="Proteomes" id="UP001057998">
    <property type="component" value="Chromosome 1"/>
</dbReference>
<protein>
    <submittedName>
        <fullName evidence="1">NAD(P)-dependent oxidoreductase</fullName>
    </submittedName>
</protein>
<dbReference type="InterPro" id="IPR036291">
    <property type="entry name" value="NAD(P)-bd_dom_sf"/>
</dbReference>
<evidence type="ECO:0000313" key="1">
    <source>
        <dbReference type="EMBL" id="UTV28933.1"/>
    </source>
</evidence>
<keyword evidence="2" id="KW-1185">Reference proteome</keyword>
<dbReference type="NCBIfam" id="NF006133">
    <property type="entry name" value="PRK08278.1"/>
    <property type="match status" value="1"/>
</dbReference>
<dbReference type="PRINTS" id="PR00081">
    <property type="entry name" value="GDHRDH"/>
</dbReference>
<dbReference type="SUPFAM" id="SSF51735">
    <property type="entry name" value="NAD(P)-binding Rossmann-fold domains"/>
    <property type="match status" value="1"/>
</dbReference>
<proteinExistence type="predicted"/>
<reference evidence="1" key="1">
    <citation type="submission" date="2022-07" db="EMBL/GenBank/DDBJ databases">
        <title>Genome sequencing of Photobacterium atrarenae GJH2-4.</title>
        <authorList>
            <person name="Park S.-J."/>
        </authorList>
    </citation>
    <scope>NUCLEOTIDE SEQUENCE</scope>
    <source>
        <strain evidence="1">GJH2-4</strain>
    </source>
</reference>
<dbReference type="InterPro" id="IPR002347">
    <property type="entry name" value="SDR_fam"/>
</dbReference>
<organism evidence="1 2">
    <name type="scientific">Photobacterium atrarenae</name>
    <dbReference type="NCBI Taxonomy" id="865757"/>
    <lineage>
        <taxon>Bacteria</taxon>
        <taxon>Pseudomonadati</taxon>
        <taxon>Pseudomonadota</taxon>
        <taxon>Gammaproteobacteria</taxon>
        <taxon>Vibrionales</taxon>
        <taxon>Vibrionaceae</taxon>
        <taxon>Photobacterium</taxon>
    </lineage>
</organism>
<sequence length="317" mass="34433">MKRNFFQKARRLLNQLEVLVETFSLPRVDSKTPGGGMSEAPGNPLANQTIFISGGSRGIGFSIAKRCAQAGATVVIAAKTTAPHPKLPGTIYSAAEEINQLGAGKAIPVVLDIRDEDAIEQAVAQVVKKTGGIDVVINNASAIHLADMENTSSKRFDLMFSINVRGTFLLTQACLPYLKRSANPHIVTLSPPINLKPQWFAAHGAYTTSKYAMSMMAMTFAEELAAYDIASNALWPKSTIATSAIENMVGGKLLEDRSRNPEIMADACYAIITRDAKTCSGNFFIDEDVLREHGITDFDHYACKPGHPLQRDLFLDE</sequence>
<dbReference type="InterPro" id="IPR051935">
    <property type="entry name" value="HSDL2"/>
</dbReference>
<dbReference type="PANTHER" id="PTHR42808">
    <property type="entry name" value="HYDROXYSTEROID DEHYDROGENASE-LIKE PROTEIN 2"/>
    <property type="match status" value="1"/>
</dbReference>
<gene>
    <name evidence="1" type="ORF">NNL38_06795</name>
</gene>
<dbReference type="RefSeq" id="WP_255390256.1">
    <property type="nucleotide sequence ID" value="NZ_CP101508.1"/>
</dbReference>
<evidence type="ECO:0000313" key="2">
    <source>
        <dbReference type="Proteomes" id="UP001057998"/>
    </source>
</evidence>
<dbReference type="Gene3D" id="3.40.50.720">
    <property type="entry name" value="NAD(P)-binding Rossmann-like Domain"/>
    <property type="match status" value="1"/>
</dbReference>